<feature type="transmembrane region" description="Helical" evidence="1">
    <location>
        <begin position="6"/>
        <end position="22"/>
    </location>
</feature>
<evidence type="ECO:0000256" key="1">
    <source>
        <dbReference type="SAM" id="Phobius"/>
    </source>
</evidence>
<keyword evidence="1" id="KW-0472">Membrane</keyword>
<accession>A0A2N6SZI5</accession>
<feature type="transmembrane region" description="Helical" evidence="1">
    <location>
        <begin position="68"/>
        <end position="86"/>
    </location>
</feature>
<sequence length="129" mass="13387">MPLIAYVWAASVVVPIVVFVLIQGRAVDMAAMAMVMYMWVPSFILANGMLAVFLAKVPGRVAGAGRCAAIWGAALAFHVLFAAGAVGRIDQARADVAVQVLFTATAVAYVVVLVLATRAIKAGERAGPS</sequence>
<protein>
    <recommendedName>
        <fullName evidence="4">Transmembrane protein</fullName>
    </recommendedName>
</protein>
<organism evidence="2 3">
    <name type="scientific">Corynebacterium xerosis</name>
    <dbReference type="NCBI Taxonomy" id="1725"/>
    <lineage>
        <taxon>Bacteria</taxon>
        <taxon>Bacillati</taxon>
        <taxon>Actinomycetota</taxon>
        <taxon>Actinomycetes</taxon>
        <taxon>Mycobacteriales</taxon>
        <taxon>Corynebacteriaceae</taxon>
        <taxon>Corynebacterium</taxon>
    </lineage>
</organism>
<keyword evidence="1" id="KW-1133">Transmembrane helix</keyword>
<feature type="transmembrane region" description="Helical" evidence="1">
    <location>
        <begin position="98"/>
        <end position="120"/>
    </location>
</feature>
<proteinExistence type="predicted"/>
<feature type="transmembrane region" description="Helical" evidence="1">
    <location>
        <begin position="34"/>
        <end position="56"/>
    </location>
</feature>
<evidence type="ECO:0000313" key="2">
    <source>
        <dbReference type="EMBL" id="PMC62462.1"/>
    </source>
</evidence>
<keyword evidence="1" id="KW-0812">Transmembrane</keyword>
<reference evidence="2 3" key="1">
    <citation type="submission" date="2017-09" db="EMBL/GenBank/DDBJ databases">
        <title>Bacterial strain isolated from the female urinary microbiota.</title>
        <authorList>
            <person name="Thomas-White K."/>
            <person name="Kumar N."/>
            <person name="Forster S."/>
            <person name="Putonti C."/>
            <person name="Lawley T."/>
            <person name="Wolfe A.J."/>
        </authorList>
    </citation>
    <scope>NUCLEOTIDE SEQUENCE [LARGE SCALE GENOMIC DNA]</scope>
    <source>
        <strain evidence="2 3">UMB0908</strain>
    </source>
</reference>
<evidence type="ECO:0008006" key="4">
    <source>
        <dbReference type="Google" id="ProtNLM"/>
    </source>
</evidence>
<dbReference type="Proteomes" id="UP000235363">
    <property type="component" value="Unassembled WGS sequence"/>
</dbReference>
<gene>
    <name evidence="2" type="ORF">CJ204_05555</name>
</gene>
<comment type="caution">
    <text evidence="2">The sequence shown here is derived from an EMBL/GenBank/DDBJ whole genome shotgun (WGS) entry which is preliminary data.</text>
</comment>
<dbReference type="EMBL" id="PNHF01000010">
    <property type="protein sequence ID" value="PMC62462.1"/>
    <property type="molecule type" value="Genomic_DNA"/>
</dbReference>
<name>A0A2N6SZI5_9CORY</name>
<dbReference type="AlphaFoldDB" id="A0A2N6SZI5"/>
<evidence type="ECO:0000313" key="3">
    <source>
        <dbReference type="Proteomes" id="UP000235363"/>
    </source>
</evidence>